<evidence type="ECO:0000256" key="4">
    <source>
        <dbReference type="ARBA" id="ARBA00012384"/>
    </source>
</evidence>
<proteinExistence type="inferred from homology"/>
<evidence type="ECO:0000256" key="6">
    <source>
        <dbReference type="ARBA" id="ARBA00022679"/>
    </source>
</evidence>
<dbReference type="Pfam" id="PF02744">
    <property type="entry name" value="GalP_UDP_tr_C"/>
    <property type="match status" value="1"/>
</dbReference>
<evidence type="ECO:0000256" key="10">
    <source>
        <dbReference type="ARBA" id="ARBA00023144"/>
    </source>
</evidence>
<keyword evidence="8 13" id="KW-0479">Metal-binding</keyword>
<feature type="domain" description="Galactose-1-phosphate uridyl transferase C-terminal" evidence="17">
    <location>
        <begin position="203"/>
        <end position="364"/>
    </location>
</feature>
<dbReference type="GO" id="GO:0008108">
    <property type="term" value="F:UDP-glucose:hexose-1-phosphate uridylyltransferase activity"/>
    <property type="evidence" value="ECO:0007669"/>
    <property type="project" value="UniProtKB-EC"/>
</dbReference>
<dbReference type="GO" id="GO:0033499">
    <property type="term" value="P:galactose catabolic process via UDP-galactose, Leloir pathway"/>
    <property type="evidence" value="ECO:0007669"/>
    <property type="project" value="TreeGrafter"/>
</dbReference>
<dbReference type="Gene3D" id="3.30.428.10">
    <property type="entry name" value="HIT-like"/>
    <property type="match status" value="2"/>
</dbReference>
<dbReference type="Pfam" id="PF01087">
    <property type="entry name" value="GalP_UDP_transf"/>
    <property type="match status" value="1"/>
</dbReference>
<dbReference type="PANTHER" id="PTHR11943:SF1">
    <property type="entry name" value="GALACTOSE-1-PHOSPHATE URIDYLYLTRANSFERASE"/>
    <property type="match status" value="1"/>
</dbReference>
<feature type="domain" description="Galactose-1-phosphate uridyl transferase N-terminal" evidence="16">
    <location>
        <begin position="3"/>
        <end position="196"/>
    </location>
</feature>
<accession>A0AAD5UJT7</accession>
<sequence>MTDFDFTEHSHKRYNPLNDSWILCSPHRAKRPWLGMRWLIEGQQESTNDQQSPSYLPDCFLCPGNKRINGEQNPKYESTFVFANDFPAVKDQQPEYDPNSIQIENVPKDLANRLYKAQGVRGCAKVVCFSPDHSKTMAEMNADEIVEIVKTWKHLALELKEMPNVNYAVMFENKGSAMGCSNPHPHGQVWATEDVPQEPAAEIKSLKKYQNEHHACLLCDLVKTELAFKDRIVCQNDSWICIVPFWAIWPFETLLLPKEHVNSIDTISEKQQKGLAALLSEITCKYDNLFETSFPYSMGLHGAPLKEENSPMHLHLHFYPPLLRSATVKKFLVGFEMLGQPQRDLTAEQAAQRLRDLPTVHYKLSRK</sequence>
<keyword evidence="7 15" id="KW-0548">Nucleotidyltransferase</keyword>
<dbReference type="GO" id="GO:0008270">
    <property type="term" value="F:zinc ion binding"/>
    <property type="evidence" value="ECO:0007669"/>
    <property type="project" value="InterPro"/>
</dbReference>
<dbReference type="CDD" id="cd00608">
    <property type="entry name" value="GalT"/>
    <property type="match status" value="1"/>
</dbReference>
<evidence type="ECO:0000256" key="11">
    <source>
        <dbReference type="ARBA" id="ARBA00023277"/>
    </source>
</evidence>
<feature type="binding site" evidence="14">
    <location>
        <position position="315"/>
    </location>
    <ligand>
        <name>Fe cation</name>
        <dbReference type="ChEBI" id="CHEBI:24875"/>
    </ligand>
</feature>
<evidence type="ECO:0000256" key="8">
    <source>
        <dbReference type="ARBA" id="ARBA00022723"/>
    </source>
</evidence>
<dbReference type="GO" id="GO:0005737">
    <property type="term" value="C:cytoplasm"/>
    <property type="evidence" value="ECO:0007669"/>
    <property type="project" value="TreeGrafter"/>
</dbReference>
<protein>
    <recommendedName>
        <fullName evidence="5 15">Galactose-1-phosphate uridylyltransferase</fullName>
        <ecNumber evidence="4 15">2.7.7.12</ecNumber>
    </recommendedName>
</protein>
<comment type="cofactor">
    <cofactor evidence="14">
        <name>Fe cation</name>
        <dbReference type="ChEBI" id="CHEBI:24875"/>
    </cofactor>
    <text evidence="14">Binds 1 Fe cation per subunit.</text>
</comment>
<feature type="binding site" evidence="14">
    <location>
        <position position="202"/>
    </location>
    <ligand>
        <name>Fe cation</name>
        <dbReference type="ChEBI" id="CHEBI:24875"/>
    </ligand>
</feature>
<feature type="active site" description="Tele-UMP-histidine intermediate" evidence="12">
    <location>
        <position position="186"/>
    </location>
</feature>
<comment type="cofactor">
    <cofactor evidence="13">
        <name>Zn(2+)</name>
        <dbReference type="ChEBI" id="CHEBI:29105"/>
    </cofactor>
    <text evidence="13">Binds 1 zinc ion per subunit.</text>
</comment>
<feature type="binding site" evidence="13">
    <location>
        <position position="62"/>
    </location>
    <ligand>
        <name>Zn(2+)</name>
        <dbReference type="ChEBI" id="CHEBI:29105"/>
    </ligand>
</feature>
<keyword evidence="6 15" id="KW-0808">Transferase</keyword>
<dbReference type="EC" id="2.7.7.12" evidence="4 15"/>
<dbReference type="InterPro" id="IPR005850">
    <property type="entry name" value="GalP_Utransf_C"/>
</dbReference>
<evidence type="ECO:0000256" key="1">
    <source>
        <dbReference type="ARBA" id="ARBA00001107"/>
    </source>
</evidence>
<evidence type="ECO:0000256" key="12">
    <source>
        <dbReference type="PIRSR" id="PIRSR000808-1"/>
    </source>
</evidence>
<dbReference type="PROSITE" id="PS00117">
    <property type="entry name" value="GAL_P_UDP_TRANSF_I"/>
    <property type="match status" value="1"/>
</dbReference>
<name>A0AAD5UJT7_9FUNG</name>
<keyword evidence="10 15" id="KW-0299">Galactose metabolism</keyword>
<dbReference type="SUPFAM" id="SSF54197">
    <property type="entry name" value="HIT-like"/>
    <property type="match status" value="2"/>
</dbReference>
<dbReference type="AlphaFoldDB" id="A0AAD5UJT7"/>
<feature type="binding site" evidence="14">
    <location>
        <position position="317"/>
    </location>
    <ligand>
        <name>Fe cation</name>
        <dbReference type="ChEBI" id="CHEBI:24875"/>
    </ligand>
</feature>
<dbReference type="EMBL" id="JADGKB010000013">
    <property type="protein sequence ID" value="KAJ3260101.1"/>
    <property type="molecule type" value="Genomic_DNA"/>
</dbReference>
<evidence type="ECO:0000256" key="14">
    <source>
        <dbReference type="PIRSR" id="PIRSR000808-4"/>
    </source>
</evidence>
<evidence type="ECO:0000256" key="9">
    <source>
        <dbReference type="ARBA" id="ARBA00022833"/>
    </source>
</evidence>
<gene>
    <name evidence="18" type="primary">GAL7</name>
    <name evidence="18" type="ORF">HK103_001177</name>
</gene>
<dbReference type="InterPro" id="IPR019779">
    <property type="entry name" value="GalP_UDPtransf1_His-AS"/>
</dbReference>
<dbReference type="PANTHER" id="PTHR11943">
    <property type="entry name" value="GALACTOSE-1-PHOSPHATE URIDYLYLTRANSFERASE"/>
    <property type="match status" value="1"/>
</dbReference>
<dbReference type="Proteomes" id="UP001210925">
    <property type="component" value="Unassembled WGS sequence"/>
</dbReference>
<evidence type="ECO:0000256" key="3">
    <source>
        <dbReference type="ARBA" id="ARBA00010951"/>
    </source>
</evidence>
<organism evidence="18 19">
    <name type="scientific">Boothiomyces macroporosus</name>
    <dbReference type="NCBI Taxonomy" id="261099"/>
    <lineage>
        <taxon>Eukaryota</taxon>
        <taxon>Fungi</taxon>
        <taxon>Fungi incertae sedis</taxon>
        <taxon>Chytridiomycota</taxon>
        <taxon>Chytridiomycota incertae sedis</taxon>
        <taxon>Chytridiomycetes</taxon>
        <taxon>Rhizophydiales</taxon>
        <taxon>Terramycetaceae</taxon>
        <taxon>Boothiomyces</taxon>
    </lineage>
</organism>
<comment type="catalytic activity">
    <reaction evidence="1 15">
        <text>alpha-D-galactose 1-phosphate + UDP-alpha-D-glucose = alpha-D-glucose 1-phosphate + UDP-alpha-D-galactose</text>
        <dbReference type="Rhea" id="RHEA:13989"/>
        <dbReference type="ChEBI" id="CHEBI:58336"/>
        <dbReference type="ChEBI" id="CHEBI:58601"/>
        <dbReference type="ChEBI" id="CHEBI:58885"/>
        <dbReference type="ChEBI" id="CHEBI:66914"/>
        <dbReference type="EC" id="2.7.7.12"/>
    </reaction>
</comment>
<feature type="binding site" evidence="13">
    <location>
        <position position="59"/>
    </location>
    <ligand>
        <name>Zn(2+)</name>
        <dbReference type="ChEBI" id="CHEBI:29105"/>
    </ligand>
</feature>
<evidence type="ECO:0000313" key="18">
    <source>
        <dbReference type="EMBL" id="KAJ3260101.1"/>
    </source>
</evidence>
<evidence type="ECO:0000313" key="19">
    <source>
        <dbReference type="Proteomes" id="UP001210925"/>
    </source>
</evidence>
<dbReference type="NCBIfam" id="NF008724">
    <property type="entry name" value="PRK11720.1"/>
    <property type="match status" value="1"/>
</dbReference>
<evidence type="ECO:0000259" key="17">
    <source>
        <dbReference type="Pfam" id="PF02744"/>
    </source>
</evidence>
<comment type="similarity">
    <text evidence="3 15">Belongs to the galactose-1-phosphate uridylyltransferase type 1 family.</text>
</comment>
<dbReference type="InterPro" id="IPR005849">
    <property type="entry name" value="GalP_Utransf_N"/>
</dbReference>
<evidence type="ECO:0000256" key="15">
    <source>
        <dbReference type="RuleBase" id="RU000506"/>
    </source>
</evidence>
<evidence type="ECO:0000256" key="13">
    <source>
        <dbReference type="PIRSR" id="PIRSR000808-3"/>
    </source>
</evidence>
<evidence type="ECO:0000256" key="2">
    <source>
        <dbReference type="ARBA" id="ARBA00004947"/>
    </source>
</evidence>
<feature type="binding site" evidence="13">
    <location>
        <position position="184"/>
    </location>
    <ligand>
        <name>Zn(2+)</name>
        <dbReference type="ChEBI" id="CHEBI:29105"/>
    </ligand>
</feature>
<dbReference type="PIRSF" id="PIRSF000808">
    <property type="entry name" value="GalT"/>
    <property type="match status" value="1"/>
</dbReference>
<evidence type="ECO:0000259" key="16">
    <source>
        <dbReference type="Pfam" id="PF01087"/>
    </source>
</evidence>
<dbReference type="NCBIfam" id="TIGR00209">
    <property type="entry name" value="galT_1"/>
    <property type="match status" value="1"/>
</dbReference>
<reference evidence="18" key="1">
    <citation type="submission" date="2020-05" db="EMBL/GenBank/DDBJ databases">
        <title>Phylogenomic resolution of chytrid fungi.</title>
        <authorList>
            <person name="Stajich J.E."/>
            <person name="Amses K."/>
            <person name="Simmons R."/>
            <person name="Seto K."/>
            <person name="Myers J."/>
            <person name="Bonds A."/>
            <person name="Quandt C.A."/>
            <person name="Barry K."/>
            <person name="Liu P."/>
            <person name="Grigoriev I."/>
            <person name="Longcore J.E."/>
            <person name="James T.Y."/>
        </authorList>
    </citation>
    <scope>NUCLEOTIDE SEQUENCE</scope>
    <source>
        <strain evidence="18">PLAUS21</strain>
    </source>
</reference>
<comment type="pathway">
    <text evidence="2 15">Carbohydrate metabolism; galactose metabolism.</text>
</comment>
<evidence type="ECO:0000256" key="7">
    <source>
        <dbReference type="ARBA" id="ARBA00022695"/>
    </source>
</evidence>
<feature type="binding site" evidence="14">
    <location>
        <position position="301"/>
    </location>
    <ligand>
        <name>Fe cation</name>
        <dbReference type="ChEBI" id="CHEBI:24875"/>
    </ligand>
</feature>
<evidence type="ECO:0000256" key="5">
    <source>
        <dbReference type="ARBA" id="ARBA00016340"/>
    </source>
</evidence>
<keyword evidence="11 15" id="KW-0119">Carbohydrate metabolism</keyword>
<dbReference type="InterPro" id="IPR001937">
    <property type="entry name" value="GalP_UDPtransf1"/>
</dbReference>
<keyword evidence="14" id="KW-0408">Iron</keyword>
<comment type="caution">
    <text evidence="18">The sequence shown here is derived from an EMBL/GenBank/DDBJ whole genome shotgun (WGS) entry which is preliminary data.</text>
</comment>
<keyword evidence="19" id="KW-1185">Reference proteome</keyword>
<dbReference type="InterPro" id="IPR036265">
    <property type="entry name" value="HIT-like_sf"/>
</dbReference>
<feature type="binding site" evidence="13">
    <location>
        <position position="133"/>
    </location>
    <ligand>
        <name>Zn(2+)</name>
        <dbReference type="ChEBI" id="CHEBI:29105"/>
    </ligand>
</feature>
<keyword evidence="9 13" id="KW-0862">Zinc</keyword>
<dbReference type="FunFam" id="3.30.428.10:FF:000001">
    <property type="entry name" value="Galactose-1-phosphate uridylyltransferase"/>
    <property type="match status" value="1"/>
</dbReference>